<dbReference type="RefSeq" id="WP_016268880.1">
    <property type="nucleotide sequence ID" value="NZ_KE159460.1"/>
</dbReference>
<keyword evidence="1" id="KW-1133">Transmembrane helix</keyword>
<name>R9HDN7_BACT4</name>
<organism evidence="2 3">
    <name type="scientific">Bacteroides thetaiotaomicron dnLKV9</name>
    <dbReference type="NCBI Taxonomy" id="1235785"/>
    <lineage>
        <taxon>Bacteria</taxon>
        <taxon>Pseudomonadati</taxon>
        <taxon>Bacteroidota</taxon>
        <taxon>Bacteroidia</taxon>
        <taxon>Bacteroidales</taxon>
        <taxon>Bacteroidaceae</taxon>
        <taxon>Bacteroides</taxon>
    </lineage>
</organism>
<feature type="transmembrane region" description="Helical" evidence="1">
    <location>
        <begin position="34"/>
        <end position="58"/>
    </location>
</feature>
<dbReference type="Proteomes" id="UP000014207">
    <property type="component" value="Unassembled WGS sequence"/>
</dbReference>
<keyword evidence="1" id="KW-0812">Transmembrane</keyword>
<proteinExistence type="predicted"/>
<dbReference type="EMBL" id="ASSM01000010">
    <property type="protein sequence ID" value="EOR99294.1"/>
    <property type="molecule type" value="Genomic_DNA"/>
</dbReference>
<comment type="caution">
    <text evidence="2">The sequence shown here is derived from an EMBL/GenBank/DDBJ whole genome shotgun (WGS) entry which is preliminary data.</text>
</comment>
<evidence type="ECO:0000313" key="3">
    <source>
        <dbReference type="Proteomes" id="UP000014207"/>
    </source>
</evidence>
<accession>R9HDN7</accession>
<gene>
    <name evidence="2" type="ORF">C799_03174</name>
</gene>
<protein>
    <submittedName>
        <fullName evidence="2">Uncharacterized protein</fullName>
    </submittedName>
</protein>
<dbReference type="HOGENOM" id="CLU_2913059_0_0_10"/>
<keyword evidence="1" id="KW-0472">Membrane</keyword>
<sequence length="61" mass="6881">MTDERERMDVLYNVLTGGEDDTKVEIDTHKLQSMTYILCASLCANVVLLVLVACLVAIRYM</sequence>
<evidence type="ECO:0000256" key="1">
    <source>
        <dbReference type="SAM" id="Phobius"/>
    </source>
</evidence>
<reference evidence="2 3" key="1">
    <citation type="submission" date="2013-04" db="EMBL/GenBank/DDBJ databases">
        <title>The Genome Sequence of Bacteroides thetaiotaomicron dnLKV9.</title>
        <authorList>
            <consortium name="The Broad Institute Genomics Platform"/>
            <consortium name="The Broad Institute Genome Sequencing Center for Infectious Disease"/>
            <person name="Earl A."/>
            <person name="Xavier R."/>
            <person name="Kuhn K."/>
            <person name="Stappenbeck T."/>
            <person name="Walker B."/>
            <person name="Young S."/>
            <person name="Zeng Q."/>
            <person name="Gargeya S."/>
            <person name="Fitzgerald M."/>
            <person name="Haas B."/>
            <person name="Abouelleil A."/>
            <person name="Allen A.W."/>
            <person name="Alvarado L."/>
            <person name="Arachchi H.M."/>
            <person name="Berlin A.M."/>
            <person name="Chapman S.B."/>
            <person name="Gainer-Dewar J."/>
            <person name="Goldberg J."/>
            <person name="Griggs A."/>
            <person name="Gujja S."/>
            <person name="Hansen M."/>
            <person name="Howarth C."/>
            <person name="Imamovic A."/>
            <person name="Ireland A."/>
            <person name="Larimer J."/>
            <person name="McCowan C."/>
            <person name="Murphy C."/>
            <person name="Pearson M."/>
            <person name="Poon T.W."/>
            <person name="Priest M."/>
            <person name="Roberts A."/>
            <person name="Saif S."/>
            <person name="Shea T."/>
            <person name="Sisk P."/>
            <person name="Sykes S."/>
            <person name="Wortman J."/>
            <person name="Nusbaum C."/>
            <person name="Birren B."/>
        </authorList>
    </citation>
    <scope>NUCLEOTIDE SEQUENCE [LARGE SCALE GENOMIC DNA]</scope>
    <source>
        <strain evidence="3">dnLKV9</strain>
    </source>
</reference>
<dbReference type="AlphaFoldDB" id="R9HDN7"/>
<evidence type="ECO:0000313" key="2">
    <source>
        <dbReference type="EMBL" id="EOR99294.1"/>
    </source>
</evidence>